<protein>
    <recommendedName>
        <fullName evidence="4">F-box domain-containing protein</fullName>
    </recommendedName>
</protein>
<evidence type="ECO:0000256" key="1">
    <source>
        <dbReference type="SAM" id="MobiDB-lite"/>
    </source>
</evidence>
<comment type="caution">
    <text evidence="2">The sequence shown here is derived from an EMBL/GenBank/DDBJ whole genome shotgun (WGS) entry which is preliminary data.</text>
</comment>
<name>A0A8J6C6X2_DIALT</name>
<organism evidence="2 3">
    <name type="scientific">Diacronema lutheri</name>
    <name type="common">Unicellular marine alga</name>
    <name type="synonym">Monochrysis lutheri</name>
    <dbReference type="NCBI Taxonomy" id="2081491"/>
    <lineage>
        <taxon>Eukaryota</taxon>
        <taxon>Haptista</taxon>
        <taxon>Haptophyta</taxon>
        <taxon>Pavlovophyceae</taxon>
        <taxon>Pavlovales</taxon>
        <taxon>Pavlovaceae</taxon>
        <taxon>Diacronema</taxon>
    </lineage>
</organism>
<gene>
    <name evidence="2" type="ORF">KFE25_000125</name>
</gene>
<accession>A0A8J6C6X2</accession>
<sequence>MLPDLALAVLRRATRPPAPITLAQPAQPAQPVQPAPPAAPRRAAAAASPPPPKWKAERAESLIEAMLTGDALRRVASMLDGGDAFCFSLVCTAFKAHAWQLDECHERIFRTAFLRTVPRMTFALDLPGFQLRTWEELLALAATVGNVEFARAHGCPWDERCYYAARRHAAYNGCSAALDWTRANGCPGARDDDDDDDDDDDKSARAPRRLLQSTVALEVDLVGYDVLVSLRGDYLQ</sequence>
<dbReference type="EMBL" id="JAGTXO010000014">
    <property type="protein sequence ID" value="KAG8463957.1"/>
    <property type="molecule type" value="Genomic_DNA"/>
</dbReference>
<feature type="region of interest" description="Disordered" evidence="1">
    <location>
        <begin position="18"/>
        <end position="54"/>
    </location>
</feature>
<reference evidence="2" key="1">
    <citation type="submission" date="2021-05" db="EMBL/GenBank/DDBJ databases">
        <title>The genome of the haptophyte Pavlova lutheri (Diacronema luteri, Pavlovales) - a model for lipid biosynthesis in eukaryotic algae.</title>
        <authorList>
            <person name="Hulatt C.J."/>
            <person name="Posewitz M.C."/>
        </authorList>
    </citation>
    <scope>NUCLEOTIDE SEQUENCE</scope>
    <source>
        <strain evidence="2">NIVA-4/92</strain>
    </source>
</reference>
<feature type="compositionally biased region" description="Low complexity" evidence="1">
    <location>
        <begin position="20"/>
        <end position="30"/>
    </location>
</feature>
<keyword evidence="3" id="KW-1185">Reference proteome</keyword>
<dbReference type="Proteomes" id="UP000751190">
    <property type="component" value="Unassembled WGS sequence"/>
</dbReference>
<evidence type="ECO:0000313" key="2">
    <source>
        <dbReference type="EMBL" id="KAG8463957.1"/>
    </source>
</evidence>
<proteinExistence type="predicted"/>
<evidence type="ECO:0008006" key="4">
    <source>
        <dbReference type="Google" id="ProtNLM"/>
    </source>
</evidence>
<evidence type="ECO:0000313" key="3">
    <source>
        <dbReference type="Proteomes" id="UP000751190"/>
    </source>
</evidence>
<dbReference type="AlphaFoldDB" id="A0A8J6C6X2"/>